<keyword evidence="2" id="KW-0863">Zinc-finger</keyword>
<dbReference type="Gene3D" id="3.30.160.60">
    <property type="entry name" value="Classic Zinc Finger"/>
    <property type="match status" value="1"/>
</dbReference>
<evidence type="ECO:0000313" key="6">
    <source>
        <dbReference type="Proteomes" id="UP001529510"/>
    </source>
</evidence>
<evidence type="ECO:0000256" key="2">
    <source>
        <dbReference type="ARBA" id="ARBA00022771"/>
    </source>
</evidence>
<dbReference type="AlphaFoldDB" id="A0ABD0QEZ2"/>
<dbReference type="InterPro" id="IPR051051">
    <property type="entry name" value="E3_ubiq-ligase_TRIM/RNF"/>
</dbReference>
<dbReference type="Proteomes" id="UP001529510">
    <property type="component" value="Unassembled WGS sequence"/>
</dbReference>
<evidence type="ECO:0000256" key="1">
    <source>
        <dbReference type="ARBA" id="ARBA00022723"/>
    </source>
</evidence>
<dbReference type="PANTHER" id="PTHR25465">
    <property type="entry name" value="B-BOX DOMAIN CONTAINING"/>
    <property type="match status" value="1"/>
</dbReference>
<protein>
    <recommendedName>
        <fullName evidence="4">B box-type domain-containing protein</fullName>
    </recommendedName>
</protein>
<feature type="non-terminal residue" evidence="5">
    <location>
        <position position="300"/>
    </location>
</feature>
<keyword evidence="1" id="KW-0479">Metal-binding</keyword>
<evidence type="ECO:0000259" key="4">
    <source>
        <dbReference type="Pfam" id="PF00643"/>
    </source>
</evidence>
<feature type="non-terminal residue" evidence="5">
    <location>
        <position position="1"/>
    </location>
</feature>
<dbReference type="GO" id="GO:0008270">
    <property type="term" value="F:zinc ion binding"/>
    <property type="evidence" value="ECO:0007669"/>
    <property type="project" value="UniProtKB-KW"/>
</dbReference>
<gene>
    <name evidence="5" type="ORF">M9458_020116</name>
</gene>
<proteinExistence type="predicted"/>
<dbReference type="EMBL" id="JAMKFB020000009">
    <property type="protein sequence ID" value="KAL0184420.1"/>
    <property type="molecule type" value="Genomic_DNA"/>
</dbReference>
<dbReference type="PANTHER" id="PTHR25465:SF31">
    <property type="entry name" value="RING-TYPE DOMAIN-CONTAINING PROTEIN"/>
    <property type="match status" value="1"/>
</dbReference>
<reference evidence="5 6" key="1">
    <citation type="submission" date="2024-05" db="EMBL/GenBank/DDBJ databases">
        <title>Genome sequencing and assembly of Indian major carp, Cirrhinus mrigala (Hamilton, 1822).</title>
        <authorList>
            <person name="Mohindra V."/>
            <person name="Chowdhury L.M."/>
            <person name="Lal K."/>
            <person name="Jena J.K."/>
        </authorList>
    </citation>
    <scope>NUCLEOTIDE SEQUENCE [LARGE SCALE GENOMIC DNA]</scope>
    <source>
        <strain evidence="5">CM1030</strain>
        <tissue evidence="5">Blood</tissue>
    </source>
</reference>
<dbReference type="Pfam" id="PF00643">
    <property type="entry name" value="zf-B_box"/>
    <property type="match status" value="1"/>
</dbReference>
<comment type="caution">
    <text evidence="5">The sequence shown here is derived from an EMBL/GenBank/DDBJ whole genome shotgun (WGS) entry which is preliminary data.</text>
</comment>
<name>A0ABD0QEZ2_CIRMR</name>
<organism evidence="5 6">
    <name type="scientific">Cirrhinus mrigala</name>
    <name type="common">Mrigala</name>
    <dbReference type="NCBI Taxonomy" id="683832"/>
    <lineage>
        <taxon>Eukaryota</taxon>
        <taxon>Metazoa</taxon>
        <taxon>Chordata</taxon>
        <taxon>Craniata</taxon>
        <taxon>Vertebrata</taxon>
        <taxon>Euteleostomi</taxon>
        <taxon>Actinopterygii</taxon>
        <taxon>Neopterygii</taxon>
        <taxon>Teleostei</taxon>
        <taxon>Ostariophysi</taxon>
        <taxon>Cypriniformes</taxon>
        <taxon>Cyprinidae</taxon>
        <taxon>Labeoninae</taxon>
        <taxon>Labeonini</taxon>
        <taxon>Cirrhinus</taxon>
    </lineage>
</organism>
<keyword evidence="3" id="KW-0862">Zinc</keyword>
<feature type="domain" description="B box-type" evidence="4">
    <location>
        <begin position="25"/>
        <end position="55"/>
    </location>
</feature>
<dbReference type="SUPFAM" id="SSF57845">
    <property type="entry name" value="B-box zinc-binding domain"/>
    <property type="match status" value="1"/>
</dbReference>
<evidence type="ECO:0000313" key="5">
    <source>
        <dbReference type="EMBL" id="KAL0184420.1"/>
    </source>
</evidence>
<dbReference type="InterPro" id="IPR000315">
    <property type="entry name" value="Znf_B-box"/>
</dbReference>
<evidence type="ECO:0000256" key="3">
    <source>
        <dbReference type="ARBA" id="ARBA00022833"/>
    </source>
</evidence>
<accession>A0ABD0QEZ2</accession>
<keyword evidence="6" id="KW-1185">Reference proteome</keyword>
<sequence length="300" mass="34030">LQVNYSLRGIVEKYNRIRVMPRIGQPLNIFCATDLKLICGFCATTGDHKGHKFCALEEAYEREKLAFEELFRVVESWRGTEVHSCLESLEGAKKKALERVSRDADRVSEYFDKLLRTLEHKRSEILSDLETLKLAVMQTFDPEINQLRSALEEQQRALSIAESFRSLSDPLTFLQQMQDFRERLRVIRETPLPSRTDVDVGLLGLQSFDVKEWDRVRLGEVDKLCAPYESSTYLASLPPAAAPRCSRVLWRVVLVVCACLPALNFLPFQDKVVALSGFSLPAPGEIVRSGSDLHATNRAV</sequence>